<dbReference type="EC" id="3.1.-.-" evidence="6"/>
<dbReference type="SUPFAM" id="SSF56300">
    <property type="entry name" value="Metallo-dependent phosphatases"/>
    <property type="match status" value="1"/>
</dbReference>
<evidence type="ECO:0000313" key="7">
    <source>
        <dbReference type="Proteomes" id="UP001595821"/>
    </source>
</evidence>
<feature type="domain" description="Calcineurin-like phosphoesterase" evidence="5">
    <location>
        <begin position="26"/>
        <end position="232"/>
    </location>
</feature>
<evidence type="ECO:0000256" key="4">
    <source>
        <dbReference type="ARBA" id="ARBA00025742"/>
    </source>
</evidence>
<dbReference type="InterPro" id="IPR050884">
    <property type="entry name" value="CNP_phosphodiesterase-III"/>
</dbReference>
<evidence type="ECO:0000259" key="5">
    <source>
        <dbReference type="Pfam" id="PF00149"/>
    </source>
</evidence>
<dbReference type="GO" id="GO:0016787">
    <property type="term" value="F:hydrolase activity"/>
    <property type="evidence" value="ECO:0007669"/>
    <property type="project" value="UniProtKB-KW"/>
</dbReference>
<dbReference type="Proteomes" id="UP001595821">
    <property type="component" value="Unassembled WGS sequence"/>
</dbReference>
<dbReference type="InterPro" id="IPR004843">
    <property type="entry name" value="Calcineurin-like_PHP"/>
</dbReference>
<accession>A0ABD5P067</accession>
<dbReference type="PANTHER" id="PTHR42988">
    <property type="entry name" value="PHOSPHOHYDROLASE"/>
    <property type="match status" value="1"/>
</dbReference>
<dbReference type="EMBL" id="JBHSDJ010000029">
    <property type="protein sequence ID" value="MFC4247366.1"/>
    <property type="molecule type" value="Genomic_DNA"/>
</dbReference>
<dbReference type="Pfam" id="PF00149">
    <property type="entry name" value="Metallophos"/>
    <property type="match status" value="1"/>
</dbReference>
<keyword evidence="1" id="KW-0479">Metal-binding</keyword>
<name>A0ABD5P067_9EURY</name>
<evidence type="ECO:0000256" key="2">
    <source>
        <dbReference type="ARBA" id="ARBA00022801"/>
    </source>
</evidence>
<comment type="similarity">
    <text evidence="4">Belongs to the cyclic nucleotide phosphodiesterase class-III family.</text>
</comment>
<dbReference type="PANTHER" id="PTHR42988:SF2">
    <property type="entry name" value="CYCLIC NUCLEOTIDE PHOSPHODIESTERASE CBUA0032-RELATED"/>
    <property type="match status" value="1"/>
</dbReference>
<evidence type="ECO:0000313" key="6">
    <source>
        <dbReference type="EMBL" id="MFC4247366.1"/>
    </source>
</evidence>
<evidence type="ECO:0000256" key="3">
    <source>
        <dbReference type="ARBA" id="ARBA00023004"/>
    </source>
</evidence>
<keyword evidence="2 6" id="KW-0378">Hydrolase</keyword>
<dbReference type="Gene3D" id="3.60.21.10">
    <property type="match status" value="1"/>
</dbReference>
<dbReference type="RefSeq" id="WP_246966041.1">
    <property type="nucleotide sequence ID" value="NZ_CP095397.1"/>
</dbReference>
<protein>
    <submittedName>
        <fullName evidence="6">Metallophosphoesterase family protein</fullName>
        <ecNumber evidence="6">3.1.-.-</ecNumber>
    </submittedName>
</protein>
<proteinExistence type="inferred from homology"/>
<keyword evidence="3" id="KW-0408">Iron</keyword>
<reference evidence="6 7" key="1">
    <citation type="journal article" date="2014" name="Int. J. Syst. Evol. Microbiol.">
        <title>Complete genome sequence of Corynebacterium casei LMG S-19264T (=DSM 44701T), isolated from a smear-ripened cheese.</title>
        <authorList>
            <consortium name="US DOE Joint Genome Institute (JGI-PGF)"/>
            <person name="Walter F."/>
            <person name="Albersmeier A."/>
            <person name="Kalinowski J."/>
            <person name="Ruckert C."/>
        </authorList>
    </citation>
    <scope>NUCLEOTIDE SEQUENCE [LARGE SCALE GENOMIC DNA]</scope>
    <source>
        <strain evidence="6 7">IBRC-M 10912</strain>
    </source>
</reference>
<dbReference type="GeneID" id="71854009"/>
<gene>
    <name evidence="6" type="ORF">ACFOZ7_10200</name>
</gene>
<dbReference type="GO" id="GO:0046872">
    <property type="term" value="F:metal ion binding"/>
    <property type="evidence" value="ECO:0007669"/>
    <property type="project" value="UniProtKB-KW"/>
</dbReference>
<sequence>MRDLPLGDECETLLARLTTPTASETTLAVVSDPHVTPHARGSTKVFHRTVERFRSALVDADRLGADAVVCPGDLTKDGTPAEFDRATGLLEETDLPFFAVPGNHDVPKSFDDHDAPPVTSFARNYAPGDLPYHVRVGGVDLIGLDSATGSGDELVDGHSGLVTDDQLEWLDETLADAAVPVVFFHHPLVSLSARVDAFGHRTHHRLQNADALLEVLAAHDVSLALSGHVHWPLCWSSRGVRHVVAPSTCSFPQMYLRVEITPTGTDVWLQPLADWNGLTEAYRHACTGDDRGRAISECTTDGYFDSLPLRDEVSERTSTSRTAVGR</sequence>
<organism evidence="6 7">
    <name type="scientific">Natribaculum luteum</name>
    <dbReference type="NCBI Taxonomy" id="1586232"/>
    <lineage>
        <taxon>Archaea</taxon>
        <taxon>Methanobacteriati</taxon>
        <taxon>Methanobacteriota</taxon>
        <taxon>Stenosarchaea group</taxon>
        <taxon>Halobacteria</taxon>
        <taxon>Halobacteriales</taxon>
        <taxon>Natrialbaceae</taxon>
        <taxon>Natribaculum</taxon>
    </lineage>
</organism>
<dbReference type="AlphaFoldDB" id="A0ABD5P067"/>
<dbReference type="InterPro" id="IPR029052">
    <property type="entry name" value="Metallo-depent_PP-like"/>
</dbReference>
<evidence type="ECO:0000256" key="1">
    <source>
        <dbReference type="ARBA" id="ARBA00022723"/>
    </source>
</evidence>
<comment type="caution">
    <text evidence="6">The sequence shown here is derived from an EMBL/GenBank/DDBJ whole genome shotgun (WGS) entry which is preliminary data.</text>
</comment>